<dbReference type="Proteomes" id="UP000299102">
    <property type="component" value="Unassembled WGS sequence"/>
</dbReference>
<reference evidence="3 4" key="1">
    <citation type="journal article" date="2019" name="Commun. Biol.">
        <title>The bagworm genome reveals a unique fibroin gene that provides high tensile strength.</title>
        <authorList>
            <person name="Kono N."/>
            <person name="Nakamura H."/>
            <person name="Ohtoshi R."/>
            <person name="Tomita M."/>
            <person name="Numata K."/>
            <person name="Arakawa K."/>
        </authorList>
    </citation>
    <scope>NUCLEOTIDE SEQUENCE [LARGE SCALE GENOMIC DNA]</scope>
</reference>
<gene>
    <name evidence="3" type="ORF">EVAR_79127_1</name>
</gene>
<evidence type="ECO:0000256" key="2">
    <source>
        <dbReference type="SAM" id="Phobius"/>
    </source>
</evidence>
<protein>
    <submittedName>
        <fullName evidence="3">Uncharacterized protein</fullName>
    </submittedName>
</protein>
<evidence type="ECO:0000313" key="4">
    <source>
        <dbReference type="Proteomes" id="UP000299102"/>
    </source>
</evidence>
<name>A0A4C1UT13_EUMVA</name>
<evidence type="ECO:0000256" key="1">
    <source>
        <dbReference type="SAM" id="MobiDB-lite"/>
    </source>
</evidence>
<keyword evidence="4" id="KW-1185">Reference proteome</keyword>
<sequence>MFWQEVSCVDSSSCQCESRGGARGGQVRGAAARDRSQGGGRDSLIRITFYLFSLTLTSIPGVLLTFDLTKTNTSHEHRCARPRPAPLAARQPGRRRPAQDALCAFVPCCDVTAFETSSVKFKAIYRINFSLNLLNRGVLPQTSRYWMAVSRDEREPLRARRHLQKKIMSISDVTCQHNGEAGSCRKIYRSRACVCAVKPTREHRARKHQGEGAARCFTTKRFYTAPTLKKL</sequence>
<dbReference type="AlphaFoldDB" id="A0A4C1UT13"/>
<proteinExistence type="predicted"/>
<keyword evidence="2" id="KW-0812">Transmembrane</keyword>
<keyword evidence="2" id="KW-1133">Transmembrane helix</keyword>
<accession>A0A4C1UT13</accession>
<feature type="transmembrane region" description="Helical" evidence="2">
    <location>
        <begin position="43"/>
        <end position="66"/>
    </location>
</feature>
<feature type="region of interest" description="Disordered" evidence="1">
    <location>
        <begin position="19"/>
        <end position="39"/>
    </location>
</feature>
<dbReference type="EMBL" id="BGZK01000222">
    <property type="protein sequence ID" value="GBP29578.1"/>
    <property type="molecule type" value="Genomic_DNA"/>
</dbReference>
<organism evidence="3 4">
    <name type="scientific">Eumeta variegata</name>
    <name type="common">Bagworm moth</name>
    <name type="synonym">Eumeta japonica</name>
    <dbReference type="NCBI Taxonomy" id="151549"/>
    <lineage>
        <taxon>Eukaryota</taxon>
        <taxon>Metazoa</taxon>
        <taxon>Ecdysozoa</taxon>
        <taxon>Arthropoda</taxon>
        <taxon>Hexapoda</taxon>
        <taxon>Insecta</taxon>
        <taxon>Pterygota</taxon>
        <taxon>Neoptera</taxon>
        <taxon>Endopterygota</taxon>
        <taxon>Lepidoptera</taxon>
        <taxon>Glossata</taxon>
        <taxon>Ditrysia</taxon>
        <taxon>Tineoidea</taxon>
        <taxon>Psychidae</taxon>
        <taxon>Oiketicinae</taxon>
        <taxon>Eumeta</taxon>
    </lineage>
</organism>
<comment type="caution">
    <text evidence="3">The sequence shown here is derived from an EMBL/GenBank/DDBJ whole genome shotgun (WGS) entry which is preliminary data.</text>
</comment>
<keyword evidence="2" id="KW-0472">Membrane</keyword>
<evidence type="ECO:0000313" key="3">
    <source>
        <dbReference type="EMBL" id="GBP29578.1"/>
    </source>
</evidence>